<name>A0A844B7N3_9BURK</name>
<dbReference type="AlphaFoldDB" id="A0A844B7N3"/>
<dbReference type="RefSeq" id="WP_194792892.1">
    <property type="nucleotide sequence ID" value="NZ_WJBU01000008.1"/>
</dbReference>
<evidence type="ECO:0000313" key="1">
    <source>
        <dbReference type="EMBL" id="MRD47517.1"/>
    </source>
</evidence>
<organism evidence="1 2">
    <name type="scientific">Caenimonas koreensis DSM 17982</name>
    <dbReference type="NCBI Taxonomy" id="1121255"/>
    <lineage>
        <taxon>Bacteria</taxon>
        <taxon>Pseudomonadati</taxon>
        <taxon>Pseudomonadota</taxon>
        <taxon>Betaproteobacteria</taxon>
        <taxon>Burkholderiales</taxon>
        <taxon>Comamonadaceae</taxon>
        <taxon>Caenimonas</taxon>
    </lineage>
</organism>
<evidence type="ECO:0000313" key="2">
    <source>
        <dbReference type="Proteomes" id="UP000487350"/>
    </source>
</evidence>
<protein>
    <submittedName>
        <fullName evidence="1">Uncharacterized protein</fullName>
    </submittedName>
</protein>
<reference evidence="1 2" key="1">
    <citation type="submission" date="2019-11" db="EMBL/GenBank/DDBJ databases">
        <title>Caenimonas koreensis gen. nov., sp. nov., isolated from activated sludge.</title>
        <authorList>
            <person name="Seung H.R."/>
        </authorList>
    </citation>
    <scope>NUCLEOTIDE SEQUENCE [LARGE SCALE GENOMIC DNA]</scope>
    <source>
        <strain evidence="1 2">EMB320</strain>
    </source>
</reference>
<accession>A0A844B7N3</accession>
<dbReference type="Proteomes" id="UP000487350">
    <property type="component" value="Unassembled WGS sequence"/>
</dbReference>
<comment type="caution">
    <text evidence="1">The sequence shown here is derived from an EMBL/GenBank/DDBJ whole genome shotgun (WGS) entry which is preliminary data.</text>
</comment>
<keyword evidence="2" id="KW-1185">Reference proteome</keyword>
<gene>
    <name evidence="1" type="ORF">GHT07_09525</name>
</gene>
<dbReference type="EMBL" id="WJBU01000008">
    <property type="protein sequence ID" value="MRD47517.1"/>
    <property type="molecule type" value="Genomic_DNA"/>
</dbReference>
<sequence length="130" mass="14610">MNDKTQGGRLPDEVRRYVIANVPSVPYLEAALLLRAEPTQEWDAAKLAQRLYIKPREAADLLHTLQNSLVAMPVAERTACRYTADPVLAKMLDAVAQAYASNLFEVTDLIHTKLDKRARVFADAFKLRKS</sequence>
<proteinExistence type="predicted"/>